<dbReference type="InterPro" id="IPR036263">
    <property type="entry name" value="Chorismate_II_sf"/>
</dbReference>
<accession>A0ABV7Y3S5</accession>
<dbReference type="SUPFAM" id="SSF48600">
    <property type="entry name" value="Chorismate mutase II"/>
    <property type="match status" value="1"/>
</dbReference>
<dbReference type="PANTHER" id="PTHR38041">
    <property type="entry name" value="CHORISMATE MUTASE"/>
    <property type="match status" value="1"/>
</dbReference>
<dbReference type="InterPro" id="IPR002701">
    <property type="entry name" value="CM_II_prokaryot"/>
</dbReference>
<reference evidence="4" key="1">
    <citation type="journal article" date="2019" name="Int. J. Syst. Evol. Microbiol.">
        <title>The Global Catalogue of Microorganisms (GCM) 10K type strain sequencing project: providing services to taxonomists for standard genome sequencing and annotation.</title>
        <authorList>
            <consortium name="The Broad Institute Genomics Platform"/>
            <consortium name="The Broad Institute Genome Sequencing Center for Infectious Disease"/>
            <person name="Wu L."/>
            <person name="Ma J."/>
        </authorList>
    </citation>
    <scope>NUCLEOTIDE SEQUENCE [LARGE SCALE GENOMIC DNA]</scope>
    <source>
        <strain evidence="4">CGMCC 4.7241</strain>
    </source>
</reference>
<evidence type="ECO:0000256" key="1">
    <source>
        <dbReference type="ARBA" id="ARBA00023235"/>
    </source>
</evidence>
<organism evidence="3 4">
    <name type="scientific">Tenggerimyces flavus</name>
    <dbReference type="NCBI Taxonomy" id="1708749"/>
    <lineage>
        <taxon>Bacteria</taxon>
        <taxon>Bacillati</taxon>
        <taxon>Actinomycetota</taxon>
        <taxon>Actinomycetes</taxon>
        <taxon>Propionibacteriales</taxon>
        <taxon>Nocardioidaceae</taxon>
        <taxon>Tenggerimyces</taxon>
    </lineage>
</organism>
<evidence type="ECO:0000259" key="2">
    <source>
        <dbReference type="PROSITE" id="PS51168"/>
    </source>
</evidence>
<keyword evidence="1" id="KW-0413">Isomerase</keyword>
<name>A0ABV7Y3S5_9ACTN</name>
<dbReference type="SMART" id="SM00830">
    <property type="entry name" value="CM_2"/>
    <property type="match status" value="1"/>
</dbReference>
<dbReference type="EMBL" id="JBHRZH010000004">
    <property type="protein sequence ID" value="MFC3759875.1"/>
    <property type="molecule type" value="Genomic_DNA"/>
</dbReference>
<dbReference type="InterPro" id="IPR036979">
    <property type="entry name" value="CM_dom_sf"/>
</dbReference>
<dbReference type="InterPro" id="IPR051331">
    <property type="entry name" value="Chorismate_mutase-related"/>
</dbReference>
<comment type="caution">
    <text evidence="3">The sequence shown here is derived from an EMBL/GenBank/DDBJ whole genome shotgun (WGS) entry which is preliminary data.</text>
</comment>
<protein>
    <submittedName>
        <fullName evidence="3">Chorismate mutase</fullName>
    </submittedName>
</protein>
<dbReference type="Proteomes" id="UP001595699">
    <property type="component" value="Unassembled WGS sequence"/>
</dbReference>
<dbReference type="RefSeq" id="WP_205120290.1">
    <property type="nucleotide sequence ID" value="NZ_JAFBCM010000001.1"/>
</dbReference>
<dbReference type="PANTHER" id="PTHR38041:SF1">
    <property type="entry name" value="CHORISMATE MUTASE"/>
    <property type="match status" value="1"/>
</dbReference>
<evidence type="ECO:0000313" key="4">
    <source>
        <dbReference type="Proteomes" id="UP001595699"/>
    </source>
</evidence>
<proteinExistence type="predicted"/>
<keyword evidence="4" id="KW-1185">Reference proteome</keyword>
<sequence>MDQLAEAVRPLLPATRPSTLAECRAAIDEIDTALAVLLEHRAALTEQVQRIKPVGGHAGRDLDREEEIVARMAELAPRLGADQLRRIVTAIIEASLDVAKH</sequence>
<dbReference type="Gene3D" id="1.20.59.10">
    <property type="entry name" value="Chorismate mutase"/>
    <property type="match status" value="1"/>
</dbReference>
<dbReference type="PROSITE" id="PS51168">
    <property type="entry name" value="CHORISMATE_MUT_2"/>
    <property type="match status" value="1"/>
</dbReference>
<dbReference type="Pfam" id="PF01817">
    <property type="entry name" value="CM_2"/>
    <property type="match status" value="1"/>
</dbReference>
<gene>
    <name evidence="3" type="ORF">ACFOUW_03430</name>
</gene>
<feature type="domain" description="Chorismate mutase" evidence="2">
    <location>
        <begin position="14"/>
        <end position="101"/>
    </location>
</feature>
<evidence type="ECO:0000313" key="3">
    <source>
        <dbReference type="EMBL" id="MFC3759875.1"/>
    </source>
</evidence>